<dbReference type="RefSeq" id="WP_092792960.1">
    <property type="nucleotide sequence ID" value="NZ_FOPC01000011.1"/>
</dbReference>
<reference evidence="3" key="1">
    <citation type="submission" date="2016-10" db="EMBL/GenBank/DDBJ databases">
        <authorList>
            <person name="Varghese N."/>
            <person name="Submissions S."/>
        </authorList>
    </citation>
    <scope>NUCLEOTIDE SEQUENCE [LARGE SCALE GENOMIC DNA]</scope>
    <source>
        <strain evidence="3">DSM 19315</strain>
    </source>
</reference>
<keyword evidence="1" id="KW-0472">Membrane</keyword>
<organism evidence="2 3">
    <name type="scientific">Algoriphagus hitonicola</name>
    <dbReference type="NCBI Taxonomy" id="435880"/>
    <lineage>
        <taxon>Bacteria</taxon>
        <taxon>Pseudomonadati</taxon>
        <taxon>Bacteroidota</taxon>
        <taxon>Cytophagia</taxon>
        <taxon>Cytophagales</taxon>
        <taxon>Cyclobacteriaceae</taxon>
        <taxon>Algoriphagus</taxon>
    </lineage>
</organism>
<dbReference type="EMBL" id="FOPC01000011">
    <property type="protein sequence ID" value="SFG94807.1"/>
    <property type="molecule type" value="Genomic_DNA"/>
</dbReference>
<protein>
    <submittedName>
        <fullName evidence="2">Uncharacterized protein</fullName>
    </submittedName>
</protein>
<keyword evidence="3" id="KW-1185">Reference proteome</keyword>
<keyword evidence="1" id="KW-1133">Transmembrane helix</keyword>
<feature type="transmembrane region" description="Helical" evidence="1">
    <location>
        <begin position="36"/>
        <end position="54"/>
    </location>
</feature>
<sequence length="103" mass="11785">MANDELIRDFFQKMKAEDQRIPIPEFPEVKAGGFNWWIPMGIAATLLLGGFFLIKQEPVAEPPADLIIISLQENENQEQQLIIEEKAYLDTWESTTSSLLTDF</sequence>
<keyword evidence="1" id="KW-0812">Transmembrane</keyword>
<name>A0A1I2W2J0_9BACT</name>
<dbReference type="OrthoDB" id="826809at2"/>
<evidence type="ECO:0000313" key="2">
    <source>
        <dbReference type="EMBL" id="SFG94807.1"/>
    </source>
</evidence>
<accession>A0A1I2W2J0</accession>
<evidence type="ECO:0000313" key="3">
    <source>
        <dbReference type="Proteomes" id="UP000199642"/>
    </source>
</evidence>
<proteinExistence type="predicted"/>
<dbReference type="Proteomes" id="UP000199642">
    <property type="component" value="Unassembled WGS sequence"/>
</dbReference>
<evidence type="ECO:0000256" key="1">
    <source>
        <dbReference type="SAM" id="Phobius"/>
    </source>
</evidence>
<gene>
    <name evidence="2" type="ORF">SAMN04487988_11172</name>
</gene>
<dbReference type="STRING" id="435880.SAMN04487988_11172"/>
<dbReference type="AlphaFoldDB" id="A0A1I2W2J0"/>